<organism evidence="3 4">
    <name type="scientific">Chlamydomonas eustigma</name>
    <dbReference type="NCBI Taxonomy" id="1157962"/>
    <lineage>
        <taxon>Eukaryota</taxon>
        <taxon>Viridiplantae</taxon>
        <taxon>Chlorophyta</taxon>
        <taxon>core chlorophytes</taxon>
        <taxon>Chlorophyceae</taxon>
        <taxon>CS clade</taxon>
        <taxon>Chlamydomonadales</taxon>
        <taxon>Chlamydomonadaceae</taxon>
        <taxon>Chlamydomonas</taxon>
    </lineage>
</organism>
<comment type="caution">
    <text evidence="3">The sequence shown here is derived from an EMBL/GenBank/DDBJ whole genome shotgun (WGS) entry which is preliminary data.</text>
</comment>
<evidence type="ECO:0000313" key="3">
    <source>
        <dbReference type="EMBL" id="GAX83077.1"/>
    </source>
</evidence>
<dbReference type="AlphaFoldDB" id="A0A250XJ27"/>
<gene>
    <name evidence="3" type="ORF">CEUSTIGMA_g10503.t1</name>
</gene>
<reference evidence="3 4" key="1">
    <citation type="submission" date="2017-08" db="EMBL/GenBank/DDBJ databases">
        <title>Acidophilic green algal genome provides insights into adaptation to an acidic environment.</title>
        <authorList>
            <person name="Hirooka S."/>
            <person name="Hirose Y."/>
            <person name="Kanesaki Y."/>
            <person name="Higuchi S."/>
            <person name="Fujiwara T."/>
            <person name="Onuma R."/>
            <person name="Era A."/>
            <person name="Ohbayashi R."/>
            <person name="Uzuka A."/>
            <person name="Nozaki H."/>
            <person name="Yoshikawa H."/>
            <person name="Miyagishima S.Y."/>
        </authorList>
    </citation>
    <scope>NUCLEOTIDE SEQUENCE [LARGE SCALE GENOMIC DNA]</scope>
    <source>
        <strain evidence="3 4">NIES-2499</strain>
    </source>
</reference>
<accession>A0A250XJ27</accession>
<dbReference type="Proteomes" id="UP000232323">
    <property type="component" value="Unassembled WGS sequence"/>
</dbReference>
<keyword evidence="4" id="KW-1185">Reference proteome</keyword>
<keyword evidence="2" id="KW-0472">Membrane</keyword>
<feature type="coiled-coil region" evidence="1">
    <location>
        <begin position="96"/>
        <end position="123"/>
    </location>
</feature>
<keyword evidence="1" id="KW-0175">Coiled coil</keyword>
<feature type="transmembrane region" description="Helical" evidence="2">
    <location>
        <begin position="38"/>
        <end position="61"/>
    </location>
</feature>
<sequence length="197" mass="22071">MILIPRQLYLERSCVGILPSISSPQRFSPKYGCSPSRFSVSGTTASAALGLIVCVLLFIVYGDMQLSSLKHWSQAPASASTVLGKRSWKDVDLTKSQRLEVQIAQKEEQIESLKRRLIEVQSTRLKTEVNMASQESVIKALQQRQEVEKAAKYKAMYAVAERTRSLEECTNQQQQLEQGLAVCQSDLVALRHASQRK</sequence>
<evidence type="ECO:0000256" key="1">
    <source>
        <dbReference type="SAM" id="Coils"/>
    </source>
</evidence>
<evidence type="ECO:0000256" key="2">
    <source>
        <dbReference type="SAM" id="Phobius"/>
    </source>
</evidence>
<proteinExistence type="predicted"/>
<keyword evidence="2" id="KW-0812">Transmembrane</keyword>
<dbReference type="EMBL" id="BEGY01000091">
    <property type="protein sequence ID" value="GAX83077.1"/>
    <property type="molecule type" value="Genomic_DNA"/>
</dbReference>
<name>A0A250XJ27_9CHLO</name>
<evidence type="ECO:0000313" key="4">
    <source>
        <dbReference type="Proteomes" id="UP000232323"/>
    </source>
</evidence>
<keyword evidence="2" id="KW-1133">Transmembrane helix</keyword>
<protein>
    <submittedName>
        <fullName evidence="3">Uncharacterized protein</fullName>
    </submittedName>
</protein>